<evidence type="ECO:0000313" key="2">
    <source>
        <dbReference type="Proteomes" id="UP001238088"/>
    </source>
</evidence>
<comment type="caution">
    <text evidence="1">The sequence shown here is derived from an EMBL/GenBank/DDBJ whole genome shotgun (WGS) entry which is preliminary data.</text>
</comment>
<name>A0ABU0AQG3_9BACI</name>
<dbReference type="Proteomes" id="UP001238088">
    <property type="component" value="Unassembled WGS sequence"/>
</dbReference>
<gene>
    <name evidence="1" type="ORF">J2S17_005027</name>
</gene>
<dbReference type="RefSeq" id="WP_307478791.1">
    <property type="nucleotide sequence ID" value="NZ_JAUSUB010000033.1"/>
</dbReference>
<protein>
    <submittedName>
        <fullName evidence="1">Uncharacterized protein</fullName>
    </submittedName>
</protein>
<accession>A0ABU0AQG3</accession>
<sequence length="96" mass="11100">MIKYHFWGTPLLVFTEECGIGFYCKKALVNGKVNRTLKKGAYLLAGFLTIRKWFLMSINPMGIYHPWRHKNASTVAVEEMGCMIPPFFKEIVLMLL</sequence>
<proteinExistence type="predicted"/>
<keyword evidence="2" id="KW-1185">Reference proteome</keyword>
<organism evidence="1 2">
    <name type="scientific">Cytobacillus purgationiresistens</name>
    <dbReference type="NCBI Taxonomy" id="863449"/>
    <lineage>
        <taxon>Bacteria</taxon>
        <taxon>Bacillati</taxon>
        <taxon>Bacillota</taxon>
        <taxon>Bacilli</taxon>
        <taxon>Bacillales</taxon>
        <taxon>Bacillaceae</taxon>
        <taxon>Cytobacillus</taxon>
    </lineage>
</organism>
<dbReference type="EMBL" id="JAUSUB010000033">
    <property type="protein sequence ID" value="MDQ0273109.1"/>
    <property type="molecule type" value="Genomic_DNA"/>
</dbReference>
<evidence type="ECO:0000313" key="1">
    <source>
        <dbReference type="EMBL" id="MDQ0273109.1"/>
    </source>
</evidence>
<reference evidence="1 2" key="1">
    <citation type="submission" date="2023-07" db="EMBL/GenBank/DDBJ databases">
        <title>Genomic Encyclopedia of Type Strains, Phase IV (KMG-IV): sequencing the most valuable type-strain genomes for metagenomic binning, comparative biology and taxonomic classification.</title>
        <authorList>
            <person name="Goeker M."/>
        </authorList>
    </citation>
    <scope>NUCLEOTIDE SEQUENCE [LARGE SCALE GENOMIC DNA]</scope>
    <source>
        <strain evidence="1 2">DSM 23494</strain>
    </source>
</reference>